<accession>A0ABT2PXV1</accession>
<comment type="caution">
    <text evidence="2">The sequence shown here is derived from an EMBL/GenBank/DDBJ whole genome shotgun (WGS) entry which is preliminary data.</text>
</comment>
<name>A0ABT2PXV1_9MOLU</name>
<dbReference type="EMBL" id="JAOEGN010000016">
    <property type="protein sequence ID" value="MCU0105558.1"/>
    <property type="molecule type" value="Genomic_DNA"/>
</dbReference>
<feature type="domain" description="Thioredoxin-like fold" evidence="1">
    <location>
        <begin position="135"/>
        <end position="210"/>
    </location>
</feature>
<proteinExistence type="predicted"/>
<dbReference type="PROSITE" id="PS51354">
    <property type="entry name" value="GLUTAREDOXIN_2"/>
    <property type="match status" value="1"/>
</dbReference>
<dbReference type="PANTHER" id="PTHR37170">
    <property type="entry name" value="GLUTAREDOXIN-RELATED"/>
    <property type="match status" value="1"/>
</dbReference>
<dbReference type="Proteomes" id="UP001209076">
    <property type="component" value="Unassembled WGS sequence"/>
</dbReference>
<dbReference type="RefSeq" id="WP_262096875.1">
    <property type="nucleotide sequence ID" value="NZ_JAOEGN010000016.1"/>
</dbReference>
<dbReference type="InterPro" id="IPR012336">
    <property type="entry name" value="Thioredoxin-like_fold"/>
</dbReference>
<dbReference type="PANTHER" id="PTHR37170:SF1">
    <property type="entry name" value="GLUTAREDOXIN-LIKE PROTEIN"/>
    <property type="match status" value="1"/>
</dbReference>
<protein>
    <submittedName>
        <fullName evidence="2">Thioredoxin family protein</fullName>
    </submittedName>
</protein>
<dbReference type="InterPro" id="IPR011903">
    <property type="entry name" value="TON_0319-like"/>
</dbReference>
<evidence type="ECO:0000313" key="3">
    <source>
        <dbReference type="Proteomes" id="UP001209076"/>
    </source>
</evidence>
<reference evidence="3" key="1">
    <citation type="submission" date="2023-07" db="EMBL/GenBank/DDBJ databases">
        <title>Novel Mycoplasma species identified in domestic and wild animals.</title>
        <authorList>
            <person name="Volokhov D.V."/>
            <person name="Furtak V.A."/>
            <person name="Zagorodnyaya T.A."/>
        </authorList>
    </citation>
    <scope>NUCLEOTIDE SEQUENCE [LARGE SCALE GENOMIC DNA]</scope>
    <source>
        <strain evidence="3">92-19</strain>
    </source>
</reference>
<dbReference type="Pfam" id="PF13192">
    <property type="entry name" value="Thioredoxin_3"/>
    <property type="match status" value="1"/>
</dbReference>
<keyword evidence="3" id="KW-1185">Reference proteome</keyword>
<dbReference type="Gene3D" id="3.40.30.80">
    <property type="match status" value="1"/>
</dbReference>
<sequence>MERLFSADVANQIKDIFTGMINPITIKLYVDSNCDTCAETKQLLSETRELSDKITLDIIELADAGDDLVTYQIERTPSFIFLDHEGNYRGVKFNGIPAGHEINSFISAIMEMSGVEFGFSDKVLERIAKINKPVDIKVFVTLSCPHCPGAVQTAHRLAMLNNNIKGEMIEAQTFYDLSTKYNVSGVPKIIINDKLELLGNQPVEEFLKKIESL</sequence>
<gene>
    <name evidence="2" type="ORF">N7603_07785</name>
</gene>
<evidence type="ECO:0000313" key="2">
    <source>
        <dbReference type="EMBL" id="MCU0105558.1"/>
    </source>
</evidence>
<organism evidence="2 3">
    <name type="scientific">Paracholeplasma vituli</name>
    <dbReference type="NCBI Taxonomy" id="69473"/>
    <lineage>
        <taxon>Bacteria</taxon>
        <taxon>Bacillati</taxon>
        <taxon>Mycoplasmatota</taxon>
        <taxon>Mollicutes</taxon>
        <taxon>Acholeplasmatales</taxon>
        <taxon>Acholeplasmataceae</taxon>
        <taxon>Paracholeplasma</taxon>
    </lineage>
</organism>
<dbReference type="NCBIfam" id="TIGR02187">
    <property type="entry name" value="PDO_seleno_TRX"/>
    <property type="match status" value="1"/>
</dbReference>
<evidence type="ECO:0000259" key="1">
    <source>
        <dbReference type="Pfam" id="PF13192"/>
    </source>
</evidence>
<dbReference type="CDD" id="cd02973">
    <property type="entry name" value="TRX_GRX_like"/>
    <property type="match status" value="1"/>
</dbReference>
<dbReference type="InterPro" id="IPR036249">
    <property type="entry name" value="Thioredoxin-like_sf"/>
</dbReference>
<dbReference type="SUPFAM" id="SSF52833">
    <property type="entry name" value="Thioredoxin-like"/>
    <property type="match status" value="2"/>
</dbReference>